<comment type="caution">
    <text evidence="3">Lacks conserved residue(s) required for the propagation of feature annotation.</text>
</comment>
<feature type="active site" evidence="3">
    <location>
        <position position="125"/>
    </location>
</feature>
<feature type="domain" description="Peptidase M12A" evidence="5">
    <location>
        <begin position="26"/>
        <end position="225"/>
    </location>
</feature>
<dbReference type="STRING" id="131310.A0A0N5A6R5"/>
<dbReference type="EC" id="3.4.24.-" evidence="4"/>
<evidence type="ECO:0000256" key="2">
    <source>
        <dbReference type="ARBA" id="ARBA00023157"/>
    </source>
</evidence>
<dbReference type="GO" id="GO:0006508">
    <property type="term" value="P:proteolysis"/>
    <property type="evidence" value="ECO:0007669"/>
    <property type="project" value="UniProtKB-KW"/>
</dbReference>
<evidence type="ECO:0000313" key="6">
    <source>
        <dbReference type="Proteomes" id="UP000038045"/>
    </source>
</evidence>
<keyword evidence="4" id="KW-0378">Hydrolase</keyword>
<dbReference type="Gene3D" id="2.60.120.290">
    <property type="entry name" value="Spermadhesin, CUB domain"/>
    <property type="match status" value="1"/>
</dbReference>
<dbReference type="InterPro" id="IPR006026">
    <property type="entry name" value="Peptidase_Metallo"/>
</dbReference>
<dbReference type="Pfam" id="PF01400">
    <property type="entry name" value="Astacin"/>
    <property type="match status" value="1"/>
</dbReference>
<feature type="chain" id="PRO_5005733348" description="Metalloendopeptidase" evidence="4">
    <location>
        <begin position="20"/>
        <end position="378"/>
    </location>
</feature>
<dbReference type="PANTHER" id="PTHR10127">
    <property type="entry name" value="DISCOIDIN, CUB, EGF, LAMININ , AND ZINC METALLOPROTEASE DOMAIN CONTAINING"/>
    <property type="match status" value="1"/>
</dbReference>
<keyword evidence="4" id="KW-0645">Protease</keyword>
<dbReference type="PRINTS" id="PR00480">
    <property type="entry name" value="ASTACIN"/>
</dbReference>
<dbReference type="WBParaSite" id="PTRK_0001768500.1">
    <property type="protein sequence ID" value="PTRK_0001768500.1"/>
    <property type="gene ID" value="PTRK_0001768500"/>
</dbReference>
<organism evidence="6 7">
    <name type="scientific">Parastrongyloides trichosuri</name>
    <name type="common">Possum-specific nematode worm</name>
    <dbReference type="NCBI Taxonomy" id="131310"/>
    <lineage>
        <taxon>Eukaryota</taxon>
        <taxon>Metazoa</taxon>
        <taxon>Ecdysozoa</taxon>
        <taxon>Nematoda</taxon>
        <taxon>Chromadorea</taxon>
        <taxon>Rhabditida</taxon>
        <taxon>Tylenchina</taxon>
        <taxon>Panagrolaimomorpha</taxon>
        <taxon>Strongyloidoidea</taxon>
        <taxon>Strongyloididae</taxon>
        <taxon>Parastrongyloides</taxon>
    </lineage>
</organism>
<dbReference type="InterPro" id="IPR001506">
    <property type="entry name" value="Peptidase_M12A"/>
</dbReference>
<sequence length="378" mass="41896">MKFILFFVSLNFLSLTSYAKERKARNVVASTLRPYPTAPNYQLTYDIEQGIQATLSANIRQAVQTIQQETCLTFSEQTAGTPVDLSFVNSPTGLCDTAIGLDAPGTTRGIHLASGCTTVPEIMREIAHALGLYNEELRPDRNSYIRILYQNVLTANFSQFTIPASSKANSLNYDYGSLMHSPLNYLTSNGQNTMEPVFRKYAAVIGQRLGFSFNDLKLINMEYCSAVCATTANNCRARGYPNPRNCGVCKCPSFYTGNTCQNLITHDSRCGAQLRTLGNSRKVTFTVNGALQCLFKIRVPRGNRIVVTIERARLPGGNCFAAKGIELRMFNDKSVSGAKYCGAVDNVSLKSEMNVVLLRYNGALPRHMMRISYRRAQQ</sequence>
<evidence type="ECO:0000313" key="7">
    <source>
        <dbReference type="WBParaSite" id="PTRK_0001768500.1"/>
    </source>
</evidence>
<comment type="cofactor">
    <cofactor evidence="4">
        <name>Zn(2+)</name>
        <dbReference type="ChEBI" id="CHEBI:29105"/>
    </cofactor>
    <text evidence="4">Binds 1 zinc ion per subunit.</text>
</comment>
<keyword evidence="4" id="KW-0482">Metalloprotease</keyword>
<keyword evidence="1" id="KW-0245">EGF-like domain</keyword>
<keyword evidence="4" id="KW-0862">Zinc</keyword>
<dbReference type="Proteomes" id="UP000038045">
    <property type="component" value="Unplaced"/>
</dbReference>
<evidence type="ECO:0000259" key="5">
    <source>
        <dbReference type="PROSITE" id="PS51864"/>
    </source>
</evidence>
<dbReference type="PROSITE" id="PS51864">
    <property type="entry name" value="ASTACIN"/>
    <property type="match status" value="1"/>
</dbReference>
<reference evidence="7" key="1">
    <citation type="submission" date="2017-02" db="UniProtKB">
        <authorList>
            <consortium name="WormBaseParasite"/>
        </authorList>
    </citation>
    <scope>IDENTIFICATION</scope>
</reference>
<dbReference type="GO" id="GO:0008270">
    <property type="term" value="F:zinc ion binding"/>
    <property type="evidence" value="ECO:0007669"/>
    <property type="project" value="InterPro"/>
</dbReference>
<keyword evidence="6" id="KW-1185">Reference proteome</keyword>
<keyword evidence="4" id="KW-0479">Metal-binding</keyword>
<feature type="signal peptide" evidence="4">
    <location>
        <begin position="1"/>
        <end position="19"/>
    </location>
</feature>
<dbReference type="InterPro" id="IPR024079">
    <property type="entry name" value="MetalloPept_cat_dom_sf"/>
</dbReference>
<keyword evidence="4" id="KW-0732">Signal</keyword>
<proteinExistence type="predicted"/>
<dbReference type="AlphaFoldDB" id="A0A0N5A6R5"/>
<dbReference type="SMART" id="SM00235">
    <property type="entry name" value="ZnMc"/>
    <property type="match status" value="1"/>
</dbReference>
<dbReference type="Gene3D" id="3.40.390.10">
    <property type="entry name" value="Collagenase (Catalytic Domain)"/>
    <property type="match status" value="1"/>
</dbReference>
<dbReference type="SUPFAM" id="SSF49854">
    <property type="entry name" value="Spermadhesin, CUB domain"/>
    <property type="match status" value="1"/>
</dbReference>
<dbReference type="SUPFAM" id="SSF55486">
    <property type="entry name" value="Metalloproteases ('zincins'), catalytic domain"/>
    <property type="match status" value="1"/>
</dbReference>
<keyword evidence="2" id="KW-1015">Disulfide bond</keyword>
<dbReference type="InterPro" id="IPR035914">
    <property type="entry name" value="Sperma_CUB_dom_sf"/>
</dbReference>
<evidence type="ECO:0000256" key="4">
    <source>
        <dbReference type="RuleBase" id="RU361183"/>
    </source>
</evidence>
<accession>A0A0N5A6R5</accession>
<evidence type="ECO:0000256" key="1">
    <source>
        <dbReference type="ARBA" id="ARBA00022536"/>
    </source>
</evidence>
<dbReference type="PANTHER" id="PTHR10127:SF877">
    <property type="entry name" value="ZINC METALLOPROTEINASE NAS-34"/>
    <property type="match status" value="1"/>
</dbReference>
<dbReference type="GO" id="GO:0004222">
    <property type="term" value="F:metalloendopeptidase activity"/>
    <property type="evidence" value="ECO:0007669"/>
    <property type="project" value="UniProtKB-UniRule"/>
</dbReference>
<evidence type="ECO:0000256" key="3">
    <source>
        <dbReference type="PROSITE-ProRule" id="PRU01211"/>
    </source>
</evidence>
<name>A0A0N5A6R5_PARTI</name>
<protein>
    <recommendedName>
        <fullName evidence="4">Metalloendopeptidase</fullName>
        <ecNumber evidence="4">3.4.24.-</ecNumber>
    </recommendedName>
</protein>